<dbReference type="EMBL" id="JACGWJ010000003">
    <property type="protein sequence ID" value="KAL0431403.1"/>
    <property type="molecule type" value="Genomic_DNA"/>
</dbReference>
<reference evidence="2" key="2">
    <citation type="journal article" date="2024" name="Plant">
        <title>Genomic evolution and insights into agronomic trait innovations of Sesamum species.</title>
        <authorList>
            <person name="Miao H."/>
            <person name="Wang L."/>
            <person name="Qu L."/>
            <person name="Liu H."/>
            <person name="Sun Y."/>
            <person name="Le M."/>
            <person name="Wang Q."/>
            <person name="Wei S."/>
            <person name="Zheng Y."/>
            <person name="Lin W."/>
            <person name="Duan Y."/>
            <person name="Cao H."/>
            <person name="Xiong S."/>
            <person name="Wang X."/>
            <person name="Wei L."/>
            <person name="Li C."/>
            <person name="Ma Q."/>
            <person name="Ju M."/>
            <person name="Zhao R."/>
            <person name="Li G."/>
            <person name="Mu C."/>
            <person name="Tian Q."/>
            <person name="Mei H."/>
            <person name="Zhang T."/>
            <person name="Gao T."/>
            <person name="Zhang H."/>
        </authorList>
    </citation>
    <scope>NUCLEOTIDE SEQUENCE</scope>
    <source>
        <strain evidence="2">G02</strain>
    </source>
</reference>
<protein>
    <submittedName>
        <fullName evidence="2">Uncharacterized protein</fullName>
    </submittedName>
</protein>
<feature type="compositionally biased region" description="Basic and acidic residues" evidence="1">
    <location>
        <begin position="188"/>
        <end position="199"/>
    </location>
</feature>
<name>A0AAW2VQB0_SESRA</name>
<evidence type="ECO:0000256" key="1">
    <source>
        <dbReference type="SAM" id="MobiDB-lite"/>
    </source>
</evidence>
<dbReference type="AlphaFoldDB" id="A0AAW2VQB0"/>
<accession>A0AAW2VQB0</accession>
<proteinExistence type="predicted"/>
<reference evidence="2" key="1">
    <citation type="submission" date="2020-06" db="EMBL/GenBank/DDBJ databases">
        <authorList>
            <person name="Li T."/>
            <person name="Hu X."/>
            <person name="Zhang T."/>
            <person name="Song X."/>
            <person name="Zhang H."/>
            <person name="Dai N."/>
            <person name="Sheng W."/>
            <person name="Hou X."/>
            <person name="Wei L."/>
        </authorList>
    </citation>
    <scope>NUCLEOTIDE SEQUENCE</scope>
    <source>
        <strain evidence="2">G02</strain>
        <tissue evidence="2">Leaf</tissue>
    </source>
</reference>
<organism evidence="2">
    <name type="scientific">Sesamum radiatum</name>
    <name type="common">Black benniseed</name>
    <dbReference type="NCBI Taxonomy" id="300843"/>
    <lineage>
        <taxon>Eukaryota</taxon>
        <taxon>Viridiplantae</taxon>
        <taxon>Streptophyta</taxon>
        <taxon>Embryophyta</taxon>
        <taxon>Tracheophyta</taxon>
        <taxon>Spermatophyta</taxon>
        <taxon>Magnoliopsida</taxon>
        <taxon>eudicotyledons</taxon>
        <taxon>Gunneridae</taxon>
        <taxon>Pentapetalae</taxon>
        <taxon>asterids</taxon>
        <taxon>lamiids</taxon>
        <taxon>Lamiales</taxon>
        <taxon>Pedaliaceae</taxon>
        <taxon>Sesamum</taxon>
    </lineage>
</organism>
<feature type="compositionally biased region" description="Basic and acidic residues" evidence="1">
    <location>
        <begin position="149"/>
        <end position="167"/>
    </location>
</feature>
<evidence type="ECO:0000313" key="2">
    <source>
        <dbReference type="EMBL" id="KAL0431403.1"/>
    </source>
</evidence>
<gene>
    <name evidence="2" type="ORF">Sradi_0766300</name>
</gene>
<comment type="caution">
    <text evidence="2">The sequence shown here is derived from an EMBL/GenBank/DDBJ whole genome shotgun (WGS) entry which is preliminary data.</text>
</comment>
<sequence length="199" mass="21761">MEKELRRLSKVSADHEKALRRAVEKAVADYPNSEEGRNFLEAYWASKIDKYKKSYNLQKEVAFPFVGYGFNACKEQFLTHRPPPAGEELSFLDVQIAYDNVPNPFACLSAPRRKIILKTQSSWKGRGGSETFPPTAATDSTEGVVAGEGKSEGKKENAPTDHPEGHANDPLALAAVPEGTPPSSSSPKDPEDPVCGEKN</sequence>
<feature type="region of interest" description="Disordered" evidence="1">
    <location>
        <begin position="121"/>
        <end position="199"/>
    </location>
</feature>